<gene>
    <name evidence="3" type="ORF">BDV95DRAFT_610982</name>
</gene>
<evidence type="ECO:0000313" key="3">
    <source>
        <dbReference type="EMBL" id="KAF2867105.1"/>
    </source>
</evidence>
<dbReference type="Proteomes" id="UP000481861">
    <property type="component" value="Unassembled WGS sequence"/>
</dbReference>
<feature type="chain" id="PRO_5028824970" description="Ecp2 effector protein-like domain-containing protein" evidence="1">
    <location>
        <begin position="19"/>
        <end position="167"/>
    </location>
</feature>
<reference evidence="3 4" key="1">
    <citation type="submission" date="2020-01" db="EMBL/GenBank/DDBJ databases">
        <authorList>
            <consortium name="DOE Joint Genome Institute"/>
            <person name="Haridas S."/>
            <person name="Albert R."/>
            <person name="Binder M."/>
            <person name="Bloem J."/>
            <person name="Labutti K."/>
            <person name="Salamov A."/>
            <person name="Andreopoulos B."/>
            <person name="Baker S.E."/>
            <person name="Barry K."/>
            <person name="Bills G."/>
            <person name="Bluhm B.H."/>
            <person name="Cannon C."/>
            <person name="Castanera R."/>
            <person name="Culley D.E."/>
            <person name="Daum C."/>
            <person name="Ezra D."/>
            <person name="Gonzalez J.B."/>
            <person name="Henrissat B."/>
            <person name="Kuo A."/>
            <person name="Liang C."/>
            <person name="Lipzen A."/>
            <person name="Lutzoni F."/>
            <person name="Magnuson J."/>
            <person name="Mondo S."/>
            <person name="Nolan M."/>
            <person name="Ohm R."/>
            <person name="Pangilinan J."/>
            <person name="Park H.-J.H."/>
            <person name="Ramirez L."/>
            <person name="Alfaro M."/>
            <person name="Sun H."/>
            <person name="Tritt A."/>
            <person name="Yoshinaga Y."/>
            <person name="Zwiers L.-H.L."/>
            <person name="Turgeon B.G."/>
            <person name="Goodwin S.B."/>
            <person name="Spatafora J.W."/>
            <person name="Crous P.W."/>
            <person name="Grigoriev I.V."/>
        </authorList>
    </citation>
    <scope>NUCLEOTIDE SEQUENCE [LARGE SCALE GENOMIC DNA]</scope>
    <source>
        <strain evidence="3 4">CBS 611.86</strain>
    </source>
</reference>
<keyword evidence="4" id="KW-1185">Reference proteome</keyword>
<accession>A0A7C8MHC0</accession>
<keyword evidence="1" id="KW-0732">Signal</keyword>
<sequence>MRFTAAAISFLLTAAVTAAPTPEWDPTGAPGESVCQDDTWGSLTGQELPSVDDCRYLAETLQRPEKGIAPWTTTRAQGYHTLGQHGTCKFVVKSAPGDDTIYFNMDRSDVNFLIYKSIGDFVVDGKVGGQGTTKCRGSVLIDKANPNLKADPTNYEFTGVTWEMKHT</sequence>
<name>A0A7C8MHC0_9PLEO</name>
<organism evidence="3 4">
    <name type="scientific">Massariosphaeria phaeospora</name>
    <dbReference type="NCBI Taxonomy" id="100035"/>
    <lineage>
        <taxon>Eukaryota</taxon>
        <taxon>Fungi</taxon>
        <taxon>Dikarya</taxon>
        <taxon>Ascomycota</taxon>
        <taxon>Pezizomycotina</taxon>
        <taxon>Dothideomycetes</taxon>
        <taxon>Pleosporomycetidae</taxon>
        <taxon>Pleosporales</taxon>
        <taxon>Pleosporales incertae sedis</taxon>
        <taxon>Massariosphaeria</taxon>
    </lineage>
</organism>
<dbReference type="AlphaFoldDB" id="A0A7C8MHC0"/>
<protein>
    <recommendedName>
        <fullName evidence="2">Ecp2 effector protein-like domain-containing protein</fullName>
    </recommendedName>
</protein>
<dbReference type="InterPro" id="IPR029226">
    <property type="entry name" value="Ecp2-like"/>
</dbReference>
<feature type="signal peptide" evidence="1">
    <location>
        <begin position="1"/>
        <end position="18"/>
    </location>
</feature>
<evidence type="ECO:0000313" key="4">
    <source>
        <dbReference type="Proteomes" id="UP000481861"/>
    </source>
</evidence>
<evidence type="ECO:0000259" key="2">
    <source>
        <dbReference type="Pfam" id="PF14856"/>
    </source>
</evidence>
<dbReference type="Pfam" id="PF14856">
    <property type="entry name" value="Hce2"/>
    <property type="match status" value="1"/>
</dbReference>
<proteinExistence type="predicted"/>
<comment type="caution">
    <text evidence="3">The sequence shown here is derived from an EMBL/GenBank/DDBJ whole genome shotgun (WGS) entry which is preliminary data.</text>
</comment>
<feature type="domain" description="Ecp2 effector protein-like" evidence="2">
    <location>
        <begin position="35"/>
        <end position="135"/>
    </location>
</feature>
<dbReference type="EMBL" id="JAADJZ010000024">
    <property type="protein sequence ID" value="KAF2867105.1"/>
    <property type="molecule type" value="Genomic_DNA"/>
</dbReference>
<evidence type="ECO:0000256" key="1">
    <source>
        <dbReference type="SAM" id="SignalP"/>
    </source>
</evidence>